<reference evidence="4" key="1">
    <citation type="journal article" date="2005" name="Environ. Microbiol.">
        <title>Genetic and functional properties of uncultivated thermophilic crenarchaeotes from a subsurface gold mine as revealed by analysis of genome fragments.</title>
        <authorList>
            <person name="Nunoura T."/>
            <person name="Hirayama H."/>
            <person name="Takami H."/>
            <person name="Oida H."/>
            <person name="Nishi S."/>
            <person name="Shimamura S."/>
            <person name="Suzuki Y."/>
            <person name="Inagaki F."/>
            <person name="Takai K."/>
            <person name="Nealson K.H."/>
            <person name="Horikoshi K."/>
        </authorList>
    </citation>
    <scope>NUCLEOTIDE SEQUENCE</scope>
</reference>
<protein>
    <submittedName>
        <fullName evidence="4">Hypothetical conserved protein</fullName>
    </submittedName>
</protein>
<evidence type="ECO:0000259" key="2">
    <source>
        <dbReference type="Pfam" id="PF07584"/>
    </source>
</evidence>
<dbReference type="Gene3D" id="3.40.50.410">
    <property type="entry name" value="von Willebrand factor, type A domain"/>
    <property type="match status" value="1"/>
</dbReference>
<gene>
    <name evidence="4" type="ORF">HGMM_OP2C315</name>
</gene>
<sequence>MIFLSTWAFGLLGLAGVIVALYFLRRREERRTVSALWLWRQEPEHPRSAFLFLWTNIGLLIVQLAALAALVFALAAPTLPQQFFGGGTLALILDGSASMQTRYDRAIKIATELIAQKRPRALTVIQAQHAPRLLVPWTENRDQAITLLQASHPTLQGNAQESSVLQLLRSQRALESYDDIFYISDHPPEGEVLAHMVTWVPVGEPHKNIAIVGFAARVLPQGAQGVALWASVENFSSEEMASTLRFFAEDTEIAHESIHLAPGERRAAEALAEQSIGGHFRAVLEVADDFPFDNVRYALLPTKPKRKILWLGERNFFLERALNIFAKAEITTLPPSEQLAPESYDFVVVYNAELRTVPAGRFFFINSPVEPIVQLAAAPGPAGALQLLQPSSPLVQNVRLEHLQIPTRRDVTFALPVQTVIASEGQPLLAVHRSGSLSFVWLGVDLRVSPLVLTPSFPILVGNVMRWLLAEEISRTEQFVSEEFPAPGFTEQGAINIDPHRIARSGTPQRRV</sequence>
<accession>H5SRQ0</accession>
<dbReference type="PANTHER" id="PTHR37464">
    <property type="entry name" value="BLL2463 PROTEIN"/>
    <property type="match status" value="1"/>
</dbReference>
<feature type="domain" description="VWFA" evidence="3">
    <location>
        <begin position="90"/>
        <end position="172"/>
    </location>
</feature>
<reference evidence="4" key="2">
    <citation type="journal article" date="2012" name="PLoS ONE">
        <title>A Deeply Branching Thermophilic Bacterium with an Ancient Acetyl-CoA Pathway Dominates a Subsurface Ecosystem.</title>
        <authorList>
            <person name="Takami H."/>
            <person name="Noguchi H."/>
            <person name="Takaki Y."/>
            <person name="Uchiyama I."/>
            <person name="Toyoda A."/>
            <person name="Nishi S."/>
            <person name="Chee G.-J."/>
            <person name="Arai W."/>
            <person name="Nunoura T."/>
            <person name="Itoh T."/>
            <person name="Hattori M."/>
            <person name="Takai K."/>
        </authorList>
    </citation>
    <scope>NUCLEOTIDE SEQUENCE</scope>
</reference>
<feature type="transmembrane region" description="Helical" evidence="1">
    <location>
        <begin position="50"/>
        <end position="75"/>
    </location>
</feature>
<evidence type="ECO:0000259" key="3">
    <source>
        <dbReference type="Pfam" id="PF13519"/>
    </source>
</evidence>
<keyword evidence="1" id="KW-0472">Membrane</keyword>
<evidence type="ECO:0000256" key="1">
    <source>
        <dbReference type="SAM" id="Phobius"/>
    </source>
</evidence>
<dbReference type="InterPro" id="IPR024163">
    <property type="entry name" value="Aerotolerance_reg_N"/>
</dbReference>
<dbReference type="Pfam" id="PF13519">
    <property type="entry name" value="VWA_2"/>
    <property type="match status" value="1"/>
</dbReference>
<dbReference type="InterPro" id="IPR002035">
    <property type="entry name" value="VWF_A"/>
</dbReference>
<keyword evidence="1" id="KW-1133">Transmembrane helix</keyword>
<proteinExistence type="predicted"/>
<dbReference type="InterPro" id="IPR036465">
    <property type="entry name" value="vWFA_dom_sf"/>
</dbReference>
<feature type="transmembrane region" description="Helical" evidence="1">
    <location>
        <begin position="6"/>
        <end position="24"/>
    </location>
</feature>
<dbReference type="AlphaFoldDB" id="H5SRQ0"/>
<dbReference type="SUPFAM" id="SSF53300">
    <property type="entry name" value="vWA-like"/>
    <property type="match status" value="1"/>
</dbReference>
<keyword evidence="1" id="KW-0812">Transmembrane</keyword>
<dbReference type="PANTHER" id="PTHR37464:SF1">
    <property type="entry name" value="BLL2463 PROTEIN"/>
    <property type="match status" value="1"/>
</dbReference>
<evidence type="ECO:0000313" key="4">
    <source>
        <dbReference type="EMBL" id="BAL58767.1"/>
    </source>
</evidence>
<dbReference type="EMBL" id="AP011801">
    <property type="protein sequence ID" value="BAL58767.1"/>
    <property type="molecule type" value="Genomic_DNA"/>
</dbReference>
<organism evidence="4">
    <name type="scientific">Acetithermum autotrophicum</name>
    <dbReference type="NCBI Taxonomy" id="1446466"/>
    <lineage>
        <taxon>Bacteria</taxon>
        <taxon>Candidatus Bipolaricaulota</taxon>
        <taxon>Candidatus Acetithermum</taxon>
    </lineage>
</organism>
<dbReference type="Pfam" id="PF07584">
    <property type="entry name" value="BatA"/>
    <property type="match status" value="1"/>
</dbReference>
<feature type="domain" description="Aerotolerance regulator N-terminal" evidence="2">
    <location>
        <begin position="1"/>
        <end position="77"/>
    </location>
</feature>
<name>H5SRQ0_ACEAU</name>